<sequence length="276" mass="28569">MSATGPNPVLAPIRRWVLYSRTHLAITVAGAVALLFAAGAVFGEAPPPRTVAHEAVTTVEPVTPAETISYDLDEVSESLVVAKTAAWTAASAPATAMAYAHAFVDTTPSDSLWANTIGRHTADMPGEHVVAARPRTPVAITGPTVSTLTDGPDGTKTARVTIPTQAGDLRITVTVDEANGEKRWVVDTPLPTLDLSEVENIAPPTTPTPRTSAPSATTATDTTLPQPRPTSIPSTTPQPTVDLDEPTTAASRGNDPTPVPGPIPIPELDTPIPGGR</sequence>
<dbReference type="EMBL" id="PUIO01000037">
    <property type="protein sequence ID" value="PQP21175.1"/>
    <property type="molecule type" value="Genomic_DNA"/>
</dbReference>
<dbReference type="RefSeq" id="WP_105419060.1">
    <property type="nucleotide sequence ID" value="NZ_PUIO01000037.1"/>
</dbReference>
<protein>
    <submittedName>
        <fullName evidence="2">Uncharacterized protein</fullName>
    </submittedName>
</protein>
<comment type="caution">
    <text evidence="2">The sequence shown here is derived from an EMBL/GenBank/DDBJ whole genome shotgun (WGS) entry which is preliminary data.</text>
</comment>
<reference evidence="3" key="1">
    <citation type="submission" date="2018-02" db="EMBL/GenBank/DDBJ databases">
        <title>Draft genome sequencing of Rhodococcus opacus KU647198.</title>
        <authorList>
            <person name="Zheng B.-X."/>
        </authorList>
    </citation>
    <scope>NUCLEOTIDE SEQUENCE [LARGE SCALE GENOMIC DNA]</scope>
    <source>
        <strain evidence="3">04-OD7</strain>
    </source>
</reference>
<evidence type="ECO:0000256" key="1">
    <source>
        <dbReference type="SAM" id="MobiDB-lite"/>
    </source>
</evidence>
<dbReference type="Gene3D" id="2.60.40.10">
    <property type="entry name" value="Immunoglobulins"/>
    <property type="match status" value="1"/>
</dbReference>
<dbReference type="InterPro" id="IPR013783">
    <property type="entry name" value="Ig-like_fold"/>
</dbReference>
<name>A0A2S8J2I3_RHOOP</name>
<accession>A0A2S8J2I3</accession>
<proteinExistence type="predicted"/>
<feature type="compositionally biased region" description="Low complexity" evidence="1">
    <location>
        <begin position="208"/>
        <end position="240"/>
    </location>
</feature>
<dbReference type="GO" id="GO:0005975">
    <property type="term" value="P:carbohydrate metabolic process"/>
    <property type="evidence" value="ECO:0007669"/>
    <property type="project" value="UniProtKB-ARBA"/>
</dbReference>
<feature type="region of interest" description="Disordered" evidence="1">
    <location>
        <begin position="195"/>
        <end position="276"/>
    </location>
</feature>
<dbReference type="AlphaFoldDB" id="A0A2S8J2I3"/>
<organism evidence="2 3">
    <name type="scientific">Rhodococcus opacus</name>
    <name type="common">Nocardia opaca</name>
    <dbReference type="NCBI Taxonomy" id="37919"/>
    <lineage>
        <taxon>Bacteria</taxon>
        <taxon>Bacillati</taxon>
        <taxon>Actinomycetota</taxon>
        <taxon>Actinomycetes</taxon>
        <taxon>Mycobacteriales</taxon>
        <taxon>Nocardiaceae</taxon>
        <taxon>Rhodococcus</taxon>
    </lineage>
</organism>
<gene>
    <name evidence="2" type="ORF">C5613_26840</name>
</gene>
<dbReference type="Proteomes" id="UP000239290">
    <property type="component" value="Unassembled WGS sequence"/>
</dbReference>
<evidence type="ECO:0000313" key="2">
    <source>
        <dbReference type="EMBL" id="PQP21175.1"/>
    </source>
</evidence>
<evidence type="ECO:0000313" key="3">
    <source>
        <dbReference type="Proteomes" id="UP000239290"/>
    </source>
</evidence>